<dbReference type="InterPro" id="IPR055170">
    <property type="entry name" value="GFO_IDH_MocA-like_dom"/>
</dbReference>
<evidence type="ECO:0000259" key="4">
    <source>
        <dbReference type="Pfam" id="PF22725"/>
    </source>
</evidence>
<dbReference type="InterPro" id="IPR000683">
    <property type="entry name" value="Gfo/Idh/MocA-like_OxRdtase_N"/>
</dbReference>
<dbReference type="GO" id="GO:0000166">
    <property type="term" value="F:nucleotide binding"/>
    <property type="evidence" value="ECO:0007669"/>
    <property type="project" value="InterPro"/>
</dbReference>
<reference evidence="5" key="1">
    <citation type="submission" date="2020-01" db="EMBL/GenBank/DDBJ databases">
        <title>Insect and environment-associated Actinomycetes.</title>
        <authorList>
            <person name="Currrie C."/>
            <person name="Chevrette M."/>
            <person name="Carlson C."/>
            <person name="Stubbendieck R."/>
            <person name="Wendt-Pienkowski E."/>
        </authorList>
    </citation>
    <scope>NUCLEOTIDE SEQUENCE</scope>
    <source>
        <strain evidence="5">SID7499</strain>
    </source>
</reference>
<evidence type="ECO:0000259" key="3">
    <source>
        <dbReference type="Pfam" id="PF01408"/>
    </source>
</evidence>
<keyword evidence="2" id="KW-0560">Oxidoreductase</keyword>
<name>A0A6G3XIK6_9ACTN</name>
<dbReference type="GO" id="GO:0016491">
    <property type="term" value="F:oxidoreductase activity"/>
    <property type="evidence" value="ECO:0007669"/>
    <property type="project" value="UniProtKB-KW"/>
</dbReference>
<dbReference type="InterPro" id="IPR036291">
    <property type="entry name" value="NAD(P)-bd_dom_sf"/>
</dbReference>
<feature type="domain" description="GFO/IDH/MocA-like oxidoreductase" evidence="4">
    <location>
        <begin position="141"/>
        <end position="199"/>
    </location>
</feature>
<evidence type="ECO:0000256" key="1">
    <source>
        <dbReference type="ARBA" id="ARBA00010928"/>
    </source>
</evidence>
<dbReference type="Gene3D" id="3.40.50.720">
    <property type="entry name" value="NAD(P)-binding Rossmann-like Domain"/>
    <property type="match status" value="1"/>
</dbReference>
<comment type="similarity">
    <text evidence="1">Belongs to the Gfo/Idh/MocA family.</text>
</comment>
<feature type="domain" description="Gfo/Idh/MocA-like oxidoreductase N-terminal" evidence="3">
    <location>
        <begin position="13"/>
        <end position="130"/>
    </location>
</feature>
<dbReference type="PANTHER" id="PTHR22604:SF105">
    <property type="entry name" value="TRANS-1,2-DIHYDROBENZENE-1,2-DIOL DEHYDROGENASE"/>
    <property type="match status" value="1"/>
</dbReference>
<gene>
    <name evidence="5" type="ORF">G3M58_65300</name>
</gene>
<protein>
    <submittedName>
        <fullName evidence="5">Gfo/Idh/MocA family oxidoreductase</fullName>
    </submittedName>
</protein>
<accession>A0A6G3XIK6</accession>
<evidence type="ECO:0000256" key="2">
    <source>
        <dbReference type="ARBA" id="ARBA00023002"/>
    </source>
</evidence>
<sequence>MSAPRPPARSGPVRVGVLGTASIARRRLLPALAACPDTRLVAVASRAPATAEEAAAPYGCEAVEGYGALLARDDVDAVYVPLPAALHAPWVRAALTAGKHVLAEKPLSTDAATTGGLLALARDKGLVLSENVMFVHHARHAEVRRLIEDGAIGDVRAFHAAFTVPRPPDGDIRHSAGLGGGALGDMGVYPVRAALHLLGDGL</sequence>
<dbReference type="Pfam" id="PF22725">
    <property type="entry name" value="GFO_IDH_MocA_C3"/>
    <property type="match status" value="1"/>
</dbReference>
<feature type="non-terminal residue" evidence="5">
    <location>
        <position position="202"/>
    </location>
</feature>
<evidence type="ECO:0000313" key="5">
    <source>
        <dbReference type="EMBL" id="NEE17571.1"/>
    </source>
</evidence>
<dbReference type="Pfam" id="PF01408">
    <property type="entry name" value="GFO_IDH_MocA"/>
    <property type="match status" value="1"/>
</dbReference>
<dbReference type="InterPro" id="IPR050984">
    <property type="entry name" value="Gfo/Idh/MocA_domain"/>
</dbReference>
<organism evidence="5">
    <name type="scientific">Streptomyces sp. SID7499</name>
    <dbReference type="NCBI Taxonomy" id="2706086"/>
    <lineage>
        <taxon>Bacteria</taxon>
        <taxon>Bacillati</taxon>
        <taxon>Actinomycetota</taxon>
        <taxon>Actinomycetes</taxon>
        <taxon>Kitasatosporales</taxon>
        <taxon>Streptomycetaceae</taxon>
        <taxon>Streptomyces</taxon>
    </lineage>
</organism>
<dbReference type="AlphaFoldDB" id="A0A6G3XIK6"/>
<dbReference type="Gene3D" id="3.30.360.10">
    <property type="entry name" value="Dihydrodipicolinate Reductase, domain 2"/>
    <property type="match status" value="1"/>
</dbReference>
<proteinExistence type="inferred from homology"/>
<dbReference type="PANTHER" id="PTHR22604">
    <property type="entry name" value="OXIDOREDUCTASES"/>
    <property type="match status" value="1"/>
</dbReference>
<comment type="caution">
    <text evidence="5">The sequence shown here is derived from an EMBL/GenBank/DDBJ whole genome shotgun (WGS) entry which is preliminary data.</text>
</comment>
<dbReference type="SUPFAM" id="SSF51735">
    <property type="entry name" value="NAD(P)-binding Rossmann-fold domains"/>
    <property type="match status" value="1"/>
</dbReference>
<dbReference type="EMBL" id="JAAGMN010006742">
    <property type="protein sequence ID" value="NEE17571.1"/>
    <property type="molecule type" value="Genomic_DNA"/>
</dbReference>